<dbReference type="AlphaFoldDB" id="A0A7W4NUR4"/>
<dbReference type="Proteomes" id="UP000540490">
    <property type="component" value="Unassembled WGS sequence"/>
</dbReference>
<accession>A0A7W4NUR4</accession>
<organism evidence="2 5">
    <name type="scientific">Gluconacetobacter dulcium</name>
    <dbReference type="NCBI Taxonomy" id="2729096"/>
    <lineage>
        <taxon>Bacteria</taxon>
        <taxon>Pseudomonadati</taxon>
        <taxon>Pseudomonadota</taxon>
        <taxon>Alphaproteobacteria</taxon>
        <taxon>Acetobacterales</taxon>
        <taxon>Acetobacteraceae</taxon>
        <taxon>Gluconacetobacter</taxon>
    </lineage>
</organism>
<name>A0A7W4NUR4_9PROT</name>
<evidence type="ECO:0000313" key="4">
    <source>
        <dbReference type="Proteomes" id="UP000540490"/>
    </source>
</evidence>
<evidence type="ECO:0000313" key="2">
    <source>
        <dbReference type="EMBL" id="MBB2164518.1"/>
    </source>
</evidence>
<dbReference type="Proteomes" id="UP000561077">
    <property type="component" value="Unassembled WGS sequence"/>
</dbReference>
<evidence type="ECO:0000313" key="5">
    <source>
        <dbReference type="Proteomes" id="UP000561077"/>
    </source>
</evidence>
<gene>
    <name evidence="3" type="ORF">HLH25_08675</name>
    <name evidence="2" type="ORF">HLH26_08180</name>
</gene>
<protein>
    <submittedName>
        <fullName evidence="2">Uncharacterized protein</fullName>
    </submittedName>
</protein>
<feature type="region of interest" description="Disordered" evidence="1">
    <location>
        <begin position="240"/>
        <end position="264"/>
    </location>
</feature>
<sequence>MDLGLSTLTDDQLVELVRAISAEMAQRNPAVLDAAKRAMMDVVAQATQSQDMTWSIKKWLGKMVVDHLGEGWKLNVWNARDRDETRVYLEHAGTDRRGRDAMKYCYYVTGGEKFPPGSLSLVNGSNNRTADNTIVKIVAKSAFARFPTGVTIECDRAAQTDYATPPEPVELTEYVEKLAIRAHYKSERDAERERIWAAELESVRAEIAALAAQRGRRIWGPYPTVNDLGTTDPDYARLKQDNDAATERARARLEAWDAEHPEPN</sequence>
<comment type="caution">
    <text evidence="2">The sequence shown here is derived from an EMBL/GenBank/DDBJ whole genome shotgun (WGS) entry which is preliminary data.</text>
</comment>
<proteinExistence type="predicted"/>
<dbReference type="EMBL" id="JABEQO010000008">
    <property type="protein sequence ID" value="MBB2164518.1"/>
    <property type="molecule type" value="Genomic_DNA"/>
</dbReference>
<evidence type="ECO:0000313" key="3">
    <source>
        <dbReference type="EMBL" id="MBB2193715.1"/>
    </source>
</evidence>
<dbReference type="EMBL" id="JABEQN010000008">
    <property type="protein sequence ID" value="MBB2193715.1"/>
    <property type="molecule type" value="Genomic_DNA"/>
</dbReference>
<keyword evidence="4" id="KW-1185">Reference proteome</keyword>
<dbReference type="RefSeq" id="WP_182973677.1">
    <property type="nucleotide sequence ID" value="NZ_JABEQN010000008.1"/>
</dbReference>
<reference evidence="4 5" key="1">
    <citation type="submission" date="2020-04" db="EMBL/GenBank/DDBJ databases">
        <title>Description of novel Gluconacetobacter.</title>
        <authorList>
            <person name="Sombolestani A."/>
        </authorList>
    </citation>
    <scope>NUCLEOTIDE SEQUENCE [LARGE SCALE GENOMIC DNA]</scope>
    <source>
        <strain evidence="3 4">LMG 1728</strain>
        <strain evidence="2 5">LMG 1731</strain>
    </source>
</reference>
<evidence type="ECO:0000256" key="1">
    <source>
        <dbReference type="SAM" id="MobiDB-lite"/>
    </source>
</evidence>